<gene>
    <name evidence="1" type="ORF">ANE_LOCUS19200</name>
</gene>
<sequence>MLKKKFKREEKAPYHLDASRDYIVDMMPKLMEVDGSYVFVKEKEWILVEGVAKSLSLSH</sequence>
<reference evidence="1" key="1">
    <citation type="submission" date="2019-07" db="EMBL/GenBank/DDBJ databases">
        <authorList>
            <person name="Dittberner H."/>
        </authorList>
    </citation>
    <scope>NUCLEOTIDE SEQUENCE [LARGE SCALE GENOMIC DNA]</scope>
</reference>
<proteinExistence type="predicted"/>
<organism evidence="1 2">
    <name type="scientific">Arabis nemorensis</name>
    <dbReference type="NCBI Taxonomy" id="586526"/>
    <lineage>
        <taxon>Eukaryota</taxon>
        <taxon>Viridiplantae</taxon>
        <taxon>Streptophyta</taxon>
        <taxon>Embryophyta</taxon>
        <taxon>Tracheophyta</taxon>
        <taxon>Spermatophyta</taxon>
        <taxon>Magnoliopsida</taxon>
        <taxon>eudicotyledons</taxon>
        <taxon>Gunneridae</taxon>
        <taxon>Pentapetalae</taxon>
        <taxon>rosids</taxon>
        <taxon>malvids</taxon>
        <taxon>Brassicales</taxon>
        <taxon>Brassicaceae</taxon>
        <taxon>Arabideae</taxon>
        <taxon>Arabis</taxon>
    </lineage>
</organism>
<dbReference type="EMBL" id="CABITT030000006">
    <property type="protein sequence ID" value="VVB08756.1"/>
    <property type="molecule type" value="Genomic_DNA"/>
</dbReference>
<name>A0A565C516_9BRAS</name>
<evidence type="ECO:0000313" key="1">
    <source>
        <dbReference type="EMBL" id="VVB08756.1"/>
    </source>
</evidence>
<accession>A0A565C516</accession>
<keyword evidence="2" id="KW-1185">Reference proteome</keyword>
<dbReference type="Proteomes" id="UP000489600">
    <property type="component" value="Unassembled WGS sequence"/>
</dbReference>
<evidence type="ECO:0000313" key="2">
    <source>
        <dbReference type="Proteomes" id="UP000489600"/>
    </source>
</evidence>
<comment type="caution">
    <text evidence="1">The sequence shown here is derived from an EMBL/GenBank/DDBJ whole genome shotgun (WGS) entry which is preliminary data.</text>
</comment>
<dbReference type="AlphaFoldDB" id="A0A565C516"/>
<protein>
    <submittedName>
        <fullName evidence="1">Uncharacterized protein</fullName>
    </submittedName>
</protein>